<evidence type="ECO:0000256" key="1">
    <source>
        <dbReference type="SAM" id="Coils"/>
    </source>
</evidence>
<keyword evidence="1" id="KW-0175">Coiled coil</keyword>
<feature type="signal peptide" evidence="2">
    <location>
        <begin position="1"/>
        <end position="18"/>
    </location>
</feature>
<proteinExistence type="predicted"/>
<dbReference type="PROSITE" id="PS51257">
    <property type="entry name" value="PROKAR_LIPOPROTEIN"/>
    <property type="match status" value="1"/>
</dbReference>
<dbReference type="Proteomes" id="UP000196531">
    <property type="component" value="Unassembled WGS sequence"/>
</dbReference>
<sequence length="682" mass="76342">MKKSLFCLLLIILVGCSAFIPKPTPEFQAVKSNDRASISKWIDKPGIDVNKKVVLYKGTEHVSGSALGTAGCVHKKPEELDKTFLLIKWLIEEKGAAINSTGWLTDPSEILPGHTVLYNVGTYCPYRYDIVKYIIDKGGDPKVFLKKQISKAYIDKQKVKFGTSWKIMEKTFVIQSDPIGSVIHFLTLDVKESDFKTMNIKKKDWFNSLFKTAQLLKKHGSRIITVKNPYYLGSLAKILASTHRKKGEMSKILERTVEIALSVGADPNQKYPPLFFLNGKLDIETLKAQAGMSMNLFSIVSGIKPKKKAPVVKKKIGKTIYQIAKEKNYKKLYKLLIKGRKEFLARAIPQMRKENSIAGYLAMLQSVSEPKYRSEMFRKIIKLLRAKENGQNLVYKLYLYHEDDHQYFPPSTYLVTKGPKSLTIGKIVDLVRDKTPESIVIDLIGNSKGLYPTLTKREIKWLKKVKITSAMILTMDQVTENTKRNEVLAIQQEERRKQQLQQQRAQQQKSSGGGGAGFASFLSFVPVVGGLISQVQSKIPGGALMGKASSLTSGKFTTNTSASGLLQNSLSAKSMYDSRNPAASAPSAPTLEGKWVSTDGRSTFIFNNTGTGKLIKKKKQSSAETDFNWDAAKEKIIFTYKHTITTHSNGKKSFVDKSKDIISKYILTAKRLSIDGVLYLRK</sequence>
<feature type="coiled-coil region" evidence="1">
    <location>
        <begin position="483"/>
        <end position="510"/>
    </location>
</feature>
<name>A0A1Y5FFL1_9BACT</name>
<feature type="chain" id="PRO_5013391491" description="Lipoprotein" evidence="2">
    <location>
        <begin position="19"/>
        <end position="682"/>
    </location>
</feature>
<evidence type="ECO:0000256" key="2">
    <source>
        <dbReference type="SAM" id="SignalP"/>
    </source>
</evidence>
<accession>A0A1Y5FFL1</accession>
<keyword evidence="2" id="KW-0732">Signal</keyword>
<dbReference type="EMBL" id="MAAO01000006">
    <property type="protein sequence ID" value="OUR97402.1"/>
    <property type="molecule type" value="Genomic_DNA"/>
</dbReference>
<evidence type="ECO:0000313" key="3">
    <source>
        <dbReference type="EMBL" id="OUR97402.1"/>
    </source>
</evidence>
<gene>
    <name evidence="3" type="ORF">A9Q84_13840</name>
</gene>
<evidence type="ECO:0008006" key="5">
    <source>
        <dbReference type="Google" id="ProtNLM"/>
    </source>
</evidence>
<organism evidence="3 4">
    <name type="scientific">Halobacteriovorax marinus</name>
    <dbReference type="NCBI Taxonomy" id="97084"/>
    <lineage>
        <taxon>Bacteria</taxon>
        <taxon>Pseudomonadati</taxon>
        <taxon>Bdellovibrionota</taxon>
        <taxon>Bacteriovoracia</taxon>
        <taxon>Bacteriovoracales</taxon>
        <taxon>Halobacteriovoraceae</taxon>
        <taxon>Halobacteriovorax</taxon>
    </lineage>
</organism>
<protein>
    <recommendedName>
        <fullName evidence="5">Lipoprotein</fullName>
    </recommendedName>
</protein>
<dbReference type="AlphaFoldDB" id="A0A1Y5FFL1"/>
<evidence type="ECO:0000313" key="4">
    <source>
        <dbReference type="Proteomes" id="UP000196531"/>
    </source>
</evidence>
<reference evidence="4" key="1">
    <citation type="journal article" date="2017" name="Proc. Natl. Acad. Sci. U.S.A.">
        <title>Simulation of Deepwater Horizon oil plume reveals substrate specialization within a complex community of hydrocarbon-degraders.</title>
        <authorList>
            <person name="Hu P."/>
            <person name="Dubinsky E.A."/>
            <person name="Probst A.J."/>
            <person name="Wang J."/>
            <person name="Sieber C.M.K."/>
            <person name="Tom L.M."/>
            <person name="Gardinali P."/>
            <person name="Banfield J.F."/>
            <person name="Atlas R.M."/>
            <person name="Andersen G.L."/>
        </authorList>
    </citation>
    <scope>NUCLEOTIDE SEQUENCE [LARGE SCALE GENOMIC DNA]</scope>
</reference>
<comment type="caution">
    <text evidence="3">The sequence shown here is derived from an EMBL/GenBank/DDBJ whole genome shotgun (WGS) entry which is preliminary data.</text>
</comment>